<dbReference type="InterPro" id="IPR023120">
    <property type="entry name" value="WHTH_transcript_rep_HrcA_IDD"/>
</dbReference>
<keyword evidence="4" id="KW-0804">Transcription</keyword>
<dbReference type="GO" id="GO:0045892">
    <property type="term" value="P:negative regulation of DNA-templated transcription"/>
    <property type="evidence" value="ECO:0007669"/>
    <property type="project" value="TreeGrafter"/>
</dbReference>
<feature type="domain" description="Winged helix-turn-helix transcription repressor HrcA DNA-binding" evidence="6">
    <location>
        <begin position="1"/>
        <end position="70"/>
    </location>
</feature>
<proteinExistence type="inferred from homology"/>
<keyword evidence="1" id="KW-0678">Repressor</keyword>
<protein>
    <submittedName>
        <fullName evidence="7">Negative regulator of class I heat shock protein</fullName>
    </submittedName>
</protein>
<name>K1R805_9ZZZZ</name>
<evidence type="ECO:0000256" key="4">
    <source>
        <dbReference type="ARBA" id="ARBA00023163"/>
    </source>
</evidence>
<dbReference type="InterPro" id="IPR021153">
    <property type="entry name" value="HrcA_C"/>
</dbReference>
<evidence type="ECO:0000259" key="5">
    <source>
        <dbReference type="Pfam" id="PF01628"/>
    </source>
</evidence>
<dbReference type="InterPro" id="IPR036390">
    <property type="entry name" value="WH_DNA-bd_sf"/>
</dbReference>
<dbReference type="EMBL" id="AJWZ01011490">
    <property type="protein sequence ID" value="EKC45052.1"/>
    <property type="molecule type" value="Genomic_DNA"/>
</dbReference>
<dbReference type="PIRSF" id="PIRSF005485">
    <property type="entry name" value="HrcA"/>
    <property type="match status" value="1"/>
</dbReference>
<keyword evidence="2" id="KW-0805">Transcription regulation</keyword>
<feature type="domain" description="Heat-inducible transcription repressor HrcA C-terminal" evidence="5">
    <location>
        <begin position="103"/>
        <end position="321"/>
    </location>
</feature>
<dbReference type="Gene3D" id="1.10.10.10">
    <property type="entry name" value="Winged helix-like DNA-binding domain superfamily/Winged helix DNA-binding domain"/>
    <property type="match status" value="1"/>
</dbReference>
<keyword evidence="3 7" id="KW-0346">Stress response</keyword>
<dbReference type="InterPro" id="IPR005104">
    <property type="entry name" value="WHTH_HrcA_DNA-bd"/>
</dbReference>
<dbReference type="Pfam" id="PF03444">
    <property type="entry name" value="WHD_HrcA"/>
    <property type="match status" value="1"/>
</dbReference>
<dbReference type="PANTHER" id="PTHR34824:SF1">
    <property type="entry name" value="HEAT-INDUCIBLE TRANSCRIPTION REPRESSOR HRCA"/>
    <property type="match status" value="1"/>
</dbReference>
<dbReference type="Gene3D" id="3.30.390.60">
    <property type="entry name" value="Heat-inducible transcription repressor hrca homolog, domain 3"/>
    <property type="match status" value="1"/>
</dbReference>
<dbReference type="NCBIfam" id="TIGR00331">
    <property type="entry name" value="hrcA"/>
    <property type="match status" value="1"/>
</dbReference>
<dbReference type="InterPro" id="IPR029016">
    <property type="entry name" value="GAF-like_dom_sf"/>
</dbReference>
<dbReference type="SUPFAM" id="SSF55781">
    <property type="entry name" value="GAF domain-like"/>
    <property type="match status" value="1"/>
</dbReference>
<evidence type="ECO:0000259" key="6">
    <source>
        <dbReference type="Pfam" id="PF03444"/>
    </source>
</evidence>
<dbReference type="GO" id="GO:0003677">
    <property type="term" value="F:DNA binding"/>
    <property type="evidence" value="ECO:0007669"/>
    <property type="project" value="InterPro"/>
</dbReference>
<reference evidence="7" key="1">
    <citation type="journal article" date="2013" name="Environ. Microbiol.">
        <title>Microbiota from the distal guts of lean and obese adolescents exhibit partial functional redundancy besides clear differences in community structure.</title>
        <authorList>
            <person name="Ferrer M."/>
            <person name="Ruiz A."/>
            <person name="Lanza F."/>
            <person name="Haange S.B."/>
            <person name="Oberbach A."/>
            <person name="Till H."/>
            <person name="Bargiela R."/>
            <person name="Campoy C."/>
            <person name="Segura M.T."/>
            <person name="Richter M."/>
            <person name="von Bergen M."/>
            <person name="Seifert J."/>
            <person name="Suarez A."/>
        </authorList>
    </citation>
    <scope>NUCLEOTIDE SEQUENCE</scope>
</reference>
<gene>
    <name evidence="7" type="ORF">OBE_17124</name>
</gene>
<evidence type="ECO:0000256" key="2">
    <source>
        <dbReference type="ARBA" id="ARBA00023015"/>
    </source>
</evidence>
<dbReference type="InterPro" id="IPR002571">
    <property type="entry name" value="HrcA"/>
</dbReference>
<evidence type="ECO:0000256" key="1">
    <source>
        <dbReference type="ARBA" id="ARBA00022491"/>
    </source>
</evidence>
<evidence type="ECO:0000256" key="3">
    <source>
        <dbReference type="ARBA" id="ARBA00023016"/>
    </source>
</evidence>
<dbReference type="AlphaFoldDB" id="K1R805"/>
<organism evidence="7">
    <name type="scientific">human gut metagenome</name>
    <dbReference type="NCBI Taxonomy" id="408170"/>
    <lineage>
        <taxon>unclassified sequences</taxon>
        <taxon>metagenomes</taxon>
        <taxon>organismal metagenomes</taxon>
    </lineage>
</organism>
<accession>K1R805</accession>
<evidence type="ECO:0000313" key="7">
    <source>
        <dbReference type="EMBL" id="EKC45052.1"/>
    </source>
</evidence>
<dbReference type="InterPro" id="IPR036388">
    <property type="entry name" value="WH-like_DNA-bd_sf"/>
</dbReference>
<dbReference type="HAMAP" id="MF_00081">
    <property type="entry name" value="HrcA"/>
    <property type="match status" value="1"/>
</dbReference>
<dbReference type="PANTHER" id="PTHR34824">
    <property type="entry name" value="HEAT-INDUCIBLE TRANSCRIPTION REPRESSOR HRCA"/>
    <property type="match status" value="1"/>
</dbReference>
<comment type="caution">
    <text evidence="7">The sequence shown here is derived from an EMBL/GenBank/DDBJ whole genome shotgun (WGS) entry which is preliminary data.</text>
</comment>
<dbReference type="Pfam" id="PF01628">
    <property type="entry name" value="HrcA"/>
    <property type="match status" value="1"/>
</dbReference>
<sequence>MLTEREERILTLIVEEYIKLTKPVSSNLICKRLKCSSATVRSEMKVLEDIGLLEKTHTSSGRVPSEKGYRYYVDNLMELKKMKAEDMYKLKVIFDNQQLNLSDTITKSLQVVSDMTNYTTVVLGSTSHDNLLKQIEVVPINDEYITVIVITDKGHVQHKTINLKNVDHEDIKKTVGLINNLIIGTPIDEVSQKLEFEVKPIIGKYVEQHEQIYNAFYNVFTDFTSVNSDVSIVGKDKILDQPEFTDSNKMRQLYSKLENKETIENIREIHKDDNNNIEIYIGEENKIDNDVTVIKTTYKTENDNGTIAIIGPKRMDYERVVSMLEYIKKNIER</sequence>
<dbReference type="Gene3D" id="3.30.450.40">
    <property type="match status" value="1"/>
</dbReference>
<dbReference type="SUPFAM" id="SSF46785">
    <property type="entry name" value="Winged helix' DNA-binding domain"/>
    <property type="match status" value="1"/>
</dbReference>